<protein>
    <submittedName>
        <fullName evidence="1">Uncharacterized protein</fullName>
    </submittedName>
</protein>
<sequence>MLAQQHRESILKNAPIEIEQMLTQQGKEFNDFDEAEKDKPFQEQDQENNTILLGHEGSDSGGYANFIF</sequence>
<accession>A0ABD2WV99</accession>
<proteinExistence type="predicted"/>
<evidence type="ECO:0000313" key="1">
    <source>
        <dbReference type="EMBL" id="KAL3396431.1"/>
    </source>
</evidence>
<keyword evidence="2" id="KW-1185">Reference proteome</keyword>
<evidence type="ECO:0000313" key="2">
    <source>
        <dbReference type="Proteomes" id="UP001627154"/>
    </source>
</evidence>
<gene>
    <name evidence="1" type="ORF">TKK_009602</name>
</gene>
<dbReference type="EMBL" id="JBJJXI010000071">
    <property type="protein sequence ID" value="KAL3396431.1"/>
    <property type="molecule type" value="Genomic_DNA"/>
</dbReference>
<organism evidence="1 2">
    <name type="scientific">Trichogramma kaykai</name>
    <dbReference type="NCBI Taxonomy" id="54128"/>
    <lineage>
        <taxon>Eukaryota</taxon>
        <taxon>Metazoa</taxon>
        <taxon>Ecdysozoa</taxon>
        <taxon>Arthropoda</taxon>
        <taxon>Hexapoda</taxon>
        <taxon>Insecta</taxon>
        <taxon>Pterygota</taxon>
        <taxon>Neoptera</taxon>
        <taxon>Endopterygota</taxon>
        <taxon>Hymenoptera</taxon>
        <taxon>Apocrita</taxon>
        <taxon>Proctotrupomorpha</taxon>
        <taxon>Chalcidoidea</taxon>
        <taxon>Trichogrammatidae</taxon>
        <taxon>Trichogramma</taxon>
    </lineage>
</organism>
<dbReference type="Proteomes" id="UP001627154">
    <property type="component" value="Unassembled WGS sequence"/>
</dbReference>
<comment type="caution">
    <text evidence="1">The sequence shown here is derived from an EMBL/GenBank/DDBJ whole genome shotgun (WGS) entry which is preliminary data.</text>
</comment>
<reference evidence="1 2" key="1">
    <citation type="journal article" date="2024" name="bioRxiv">
        <title>A reference genome for Trichogramma kaykai: A tiny desert-dwelling parasitoid wasp with competing sex-ratio distorters.</title>
        <authorList>
            <person name="Culotta J."/>
            <person name="Lindsey A.R."/>
        </authorList>
    </citation>
    <scope>NUCLEOTIDE SEQUENCE [LARGE SCALE GENOMIC DNA]</scope>
    <source>
        <strain evidence="1 2">KSX58</strain>
    </source>
</reference>
<name>A0ABD2WV99_9HYME</name>
<dbReference type="AlphaFoldDB" id="A0ABD2WV99"/>